<name>A0A286DFL8_9GAMM</name>
<evidence type="ECO:0000313" key="4">
    <source>
        <dbReference type="Proteomes" id="UP000219374"/>
    </source>
</evidence>
<keyword evidence="2" id="KW-0472">Membrane</keyword>
<feature type="compositionally biased region" description="Acidic residues" evidence="1">
    <location>
        <begin position="474"/>
        <end position="484"/>
    </location>
</feature>
<organism evidence="3 4">
    <name type="scientific">Pseudoxanthomonas wuyuanensis</name>
    <dbReference type="NCBI Taxonomy" id="1073196"/>
    <lineage>
        <taxon>Bacteria</taxon>
        <taxon>Pseudomonadati</taxon>
        <taxon>Pseudomonadota</taxon>
        <taxon>Gammaproteobacteria</taxon>
        <taxon>Lysobacterales</taxon>
        <taxon>Lysobacteraceae</taxon>
        <taxon>Pseudoxanthomonas</taxon>
    </lineage>
</organism>
<feature type="compositionally biased region" description="Basic and acidic residues" evidence="1">
    <location>
        <begin position="485"/>
        <end position="504"/>
    </location>
</feature>
<protein>
    <recommendedName>
        <fullName evidence="5">DUF4175 domain-containing protein</fullName>
    </recommendedName>
</protein>
<sequence length="728" mass="78797">MNAAQPLRDALNAARRQRLLIAAAFVVPWAAALAAAGWRSAGAAAALSMALLSIAALAVWGGWQWRKRGHAWAVRELNARRTDMQDSADLLLADAAAFNPLQQLQRQRLQQRLGAAPADLRSAWPLPRLAASTLSALIVLAAALAWPARPPSPAAAPGPASAAAAVAVPIRMTAQQLRIAPPAYTRLPVREEASLQARAPQGSQLQWRLRFAPQPAAVALVFHDGRRLPLSQHDGDWVGSQRLDASTLYRVEAAGAPSAPAAPLHRLDAIADRPPQLKVIAPERSLSLMTLGQRSWEVVFEGSDDYGIAANAQLRITLAQGTGENITFRETTVGVPGRGDATRKRYTHRLDLAALGLAAGDDLVVQLSVDDNRAPRPQNARSPSLILRWPSDLGNESSGLEGMVKKTLPAYFRSQRQIIIDAEALLKEKPRLAGDRFVERSDAIGVDQRILRLRYGQFLGEEAEGAPKPPPTNDGEDSHDDEGDEHDHDRDSTVAGADHDHDHGTPPAQSTGFGREADVLAEYGHTHDHAEAATLLDPETRATLKQALDQMWQSELQLRQGHPERALPYAYKALEFIKQVQQASRIYLARVGPELPPIDESRRLSGDRAGLARRADTLAAATAADPTIGSLWQALETGPASGAAEAAADLDALERWLREHPAQAGDPLSLIAAIDALRRQPDCDQCRERLRTLLWPLLARPAANVPRRDGGDAAGQRYLDALRQESGR</sequence>
<keyword evidence="2" id="KW-0812">Transmembrane</keyword>
<feature type="transmembrane region" description="Helical" evidence="2">
    <location>
        <begin position="20"/>
        <end position="38"/>
    </location>
</feature>
<keyword evidence="4" id="KW-1185">Reference proteome</keyword>
<reference evidence="3 4" key="1">
    <citation type="submission" date="2017-09" db="EMBL/GenBank/DDBJ databases">
        <authorList>
            <person name="Ehlers B."/>
            <person name="Leendertz F.H."/>
        </authorList>
    </citation>
    <scope>NUCLEOTIDE SEQUENCE [LARGE SCALE GENOMIC DNA]</scope>
    <source>
        <strain evidence="3 4">CGMCC 1.10978</strain>
    </source>
</reference>
<dbReference type="RefSeq" id="WP_176520234.1">
    <property type="nucleotide sequence ID" value="NZ_OCND01000013.1"/>
</dbReference>
<dbReference type="EMBL" id="OCND01000013">
    <property type="protein sequence ID" value="SOD57373.1"/>
    <property type="molecule type" value="Genomic_DNA"/>
</dbReference>
<dbReference type="Proteomes" id="UP000219374">
    <property type="component" value="Unassembled WGS sequence"/>
</dbReference>
<keyword evidence="2" id="KW-1133">Transmembrane helix</keyword>
<evidence type="ECO:0000256" key="2">
    <source>
        <dbReference type="SAM" id="Phobius"/>
    </source>
</evidence>
<accession>A0A286DFL8</accession>
<evidence type="ECO:0008006" key="5">
    <source>
        <dbReference type="Google" id="ProtNLM"/>
    </source>
</evidence>
<evidence type="ECO:0000313" key="3">
    <source>
        <dbReference type="EMBL" id="SOD57373.1"/>
    </source>
</evidence>
<feature type="transmembrane region" description="Helical" evidence="2">
    <location>
        <begin position="129"/>
        <end position="148"/>
    </location>
</feature>
<dbReference type="AlphaFoldDB" id="A0A286DFL8"/>
<gene>
    <name evidence="3" type="ORF">SAMN06296416_11328</name>
</gene>
<evidence type="ECO:0000256" key="1">
    <source>
        <dbReference type="SAM" id="MobiDB-lite"/>
    </source>
</evidence>
<feature type="transmembrane region" description="Helical" evidence="2">
    <location>
        <begin position="44"/>
        <end position="63"/>
    </location>
</feature>
<feature type="region of interest" description="Disordered" evidence="1">
    <location>
        <begin position="461"/>
        <end position="513"/>
    </location>
</feature>
<proteinExistence type="predicted"/>